<dbReference type="GO" id="GO:0004563">
    <property type="term" value="F:beta-N-acetylhexosaminidase activity"/>
    <property type="evidence" value="ECO:0007669"/>
    <property type="project" value="UniProtKB-EC"/>
</dbReference>
<keyword evidence="4 10" id="KW-0378">Hydrolase</keyword>
<dbReference type="InterPro" id="IPR029018">
    <property type="entry name" value="Hex-like_dom2"/>
</dbReference>
<feature type="signal peptide" evidence="7">
    <location>
        <begin position="1"/>
        <end position="19"/>
    </location>
</feature>
<protein>
    <recommendedName>
        <fullName evidence="3">beta-N-acetylhexosaminidase</fullName>
        <ecNumber evidence="3">3.2.1.52</ecNumber>
    </recommendedName>
</protein>
<dbReference type="InterPro" id="IPR025705">
    <property type="entry name" value="Beta_hexosaminidase_sua/sub"/>
</dbReference>
<feature type="active site" description="Proton donor" evidence="6">
    <location>
        <position position="337"/>
    </location>
</feature>
<evidence type="ECO:0000256" key="4">
    <source>
        <dbReference type="ARBA" id="ARBA00022801"/>
    </source>
</evidence>
<evidence type="ECO:0000259" key="9">
    <source>
        <dbReference type="Pfam" id="PF02838"/>
    </source>
</evidence>
<dbReference type="Gene3D" id="3.20.20.80">
    <property type="entry name" value="Glycosidases"/>
    <property type="match status" value="1"/>
</dbReference>
<gene>
    <name evidence="10" type="primary">PHLGI124478</name>
    <name evidence="10" type="ORF">PHLGIDRAFT_124478</name>
</gene>
<accession>A0A0C3SDQ6</accession>
<dbReference type="InterPro" id="IPR017853">
    <property type="entry name" value="GH"/>
</dbReference>
<evidence type="ECO:0000256" key="1">
    <source>
        <dbReference type="ARBA" id="ARBA00001231"/>
    </source>
</evidence>
<dbReference type="HOGENOM" id="CLU_010969_1_0_1"/>
<dbReference type="Pfam" id="PF02838">
    <property type="entry name" value="Glyco_hydro_20b"/>
    <property type="match status" value="1"/>
</dbReference>
<comment type="catalytic activity">
    <reaction evidence="1">
        <text>Hydrolysis of terminal non-reducing N-acetyl-D-hexosamine residues in N-acetyl-beta-D-hexosaminides.</text>
        <dbReference type="EC" id="3.2.1.52"/>
    </reaction>
</comment>
<dbReference type="SUPFAM" id="SSF51445">
    <property type="entry name" value="(Trans)glycosidases"/>
    <property type="match status" value="1"/>
</dbReference>
<name>A0A0C3SDQ6_PHLG1</name>
<evidence type="ECO:0000256" key="7">
    <source>
        <dbReference type="SAM" id="SignalP"/>
    </source>
</evidence>
<evidence type="ECO:0000256" key="6">
    <source>
        <dbReference type="PIRSR" id="PIRSR625705-1"/>
    </source>
</evidence>
<evidence type="ECO:0000256" key="3">
    <source>
        <dbReference type="ARBA" id="ARBA00012663"/>
    </source>
</evidence>
<dbReference type="InterPro" id="IPR015882">
    <property type="entry name" value="HEX_bac_N"/>
</dbReference>
<dbReference type="SUPFAM" id="SSF55545">
    <property type="entry name" value="beta-N-acetylhexosaminidase-like domain"/>
    <property type="match status" value="1"/>
</dbReference>
<dbReference type="OrthoDB" id="428480at2759"/>
<dbReference type="Proteomes" id="UP000053257">
    <property type="component" value="Unassembled WGS sequence"/>
</dbReference>
<dbReference type="InterPro" id="IPR015883">
    <property type="entry name" value="Glyco_hydro_20_cat"/>
</dbReference>
<proteinExistence type="inferred from homology"/>
<dbReference type="PANTHER" id="PTHR43678">
    <property type="entry name" value="PUTATIVE (AFU_ORTHOLOGUE AFUA_2G00640)-RELATED"/>
    <property type="match status" value="1"/>
</dbReference>
<evidence type="ECO:0000313" key="11">
    <source>
        <dbReference type="Proteomes" id="UP000053257"/>
    </source>
</evidence>
<comment type="similarity">
    <text evidence="2">Belongs to the glycosyl hydrolase 20 family.</text>
</comment>
<dbReference type="CDD" id="cd06564">
    <property type="entry name" value="GH20_DspB_LnbB-like"/>
    <property type="match status" value="1"/>
</dbReference>
<dbReference type="PRINTS" id="PR00738">
    <property type="entry name" value="GLHYDRLASE20"/>
</dbReference>
<organism evidence="10 11">
    <name type="scientific">Phlebiopsis gigantea (strain 11061_1 CR5-6)</name>
    <name type="common">White-rot fungus</name>
    <name type="synonym">Peniophora gigantea</name>
    <dbReference type="NCBI Taxonomy" id="745531"/>
    <lineage>
        <taxon>Eukaryota</taxon>
        <taxon>Fungi</taxon>
        <taxon>Dikarya</taxon>
        <taxon>Basidiomycota</taxon>
        <taxon>Agaricomycotina</taxon>
        <taxon>Agaricomycetes</taxon>
        <taxon>Polyporales</taxon>
        <taxon>Phanerochaetaceae</taxon>
        <taxon>Phlebiopsis</taxon>
    </lineage>
</organism>
<dbReference type="EMBL" id="KN840442">
    <property type="protein sequence ID" value="KIP12062.1"/>
    <property type="molecule type" value="Genomic_DNA"/>
</dbReference>
<dbReference type="PANTHER" id="PTHR43678:SF1">
    <property type="entry name" value="BETA-N-ACETYLHEXOSAMINIDASE"/>
    <property type="match status" value="1"/>
</dbReference>
<dbReference type="STRING" id="745531.A0A0C3SDQ6"/>
<dbReference type="AlphaFoldDB" id="A0A0C3SDQ6"/>
<dbReference type="Gene3D" id="3.30.379.10">
    <property type="entry name" value="Chitobiase/beta-hexosaminidase domain 2-like"/>
    <property type="match status" value="1"/>
</dbReference>
<feature type="domain" description="Glycoside hydrolase family 20 catalytic" evidence="8">
    <location>
        <begin position="185"/>
        <end position="339"/>
    </location>
</feature>
<dbReference type="Pfam" id="PF00728">
    <property type="entry name" value="Glyco_hydro_20"/>
    <property type="match status" value="1"/>
</dbReference>
<feature type="chain" id="PRO_5002181350" description="beta-N-acetylhexosaminidase" evidence="7">
    <location>
        <begin position="20"/>
        <end position="715"/>
    </location>
</feature>
<keyword evidence="11" id="KW-1185">Reference proteome</keyword>
<evidence type="ECO:0000313" key="10">
    <source>
        <dbReference type="EMBL" id="KIP12062.1"/>
    </source>
</evidence>
<dbReference type="GO" id="GO:0005975">
    <property type="term" value="P:carbohydrate metabolic process"/>
    <property type="evidence" value="ECO:0007669"/>
    <property type="project" value="InterPro"/>
</dbReference>
<evidence type="ECO:0000259" key="8">
    <source>
        <dbReference type="Pfam" id="PF00728"/>
    </source>
</evidence>
<dbReference type="InterPro" id="IPR052764">
    <property type="entry name" value="GH20_Enzymes"/>
</dbReference>
<keyword evidence="5" id="KW-0326">Glycosidase</keyword>
<evidence type="ECO:0000256" key="5">
    <source>
        <dbReference type="ARBA" id="ARBA00023295"/>
    </source>
</evidence>
<evidence type="ECO:0000256" key="2">
    <source>
        <dbReference type="ARBA" id="ARBA00006285"/>
    </source>
</evidence>
<dbReference type="EC" id="3.2.1.52" evidence="3"/>
<feature type="domain" description="Beta-hexosaminidase bacterial type N-terminal" evidence="9">
    <location>
        <begin position="123"/>
        <end position="179"/>
    </location>
</feature>
<keyword evidence="7" id="KW-0732">Signal</keyword>
<sequence>MVFFPRWPVFASFIPTLLGRLTITTPVPPLVPAVHSIQPHTQGDFILGDSLHIFVDTAVANSTLDNGLTLIPPTLDAFAIIFAADVKELFPHVKVTTSLIPASKVSSLPGHVFLTISPQVNSTTANGSPTSEGYEMVVTPTGVTITGAGAKGVFWATRTLLQGLVQTQGHFPSSAIADQPDWSTRGLMLDVGRHWYPIPFLKEMCAYLSWFKMSEFHLHLSDNINPMGHSNAYARFRLHSDNASFAGLTPFVNETYSRAEFDDLQQSCALRGVTIVPEIEAPGHALVITQWKPELALSSDPTLLNLTVPETVPTVKDIWREFLPWFHTKQVHIGADEYDASLADDYDNFVNEMSDFVQIESGKQIRLWSTNEPSNTTSVSKKIIKQHWEFFEGDPFGLIRDGYEVLNSEDSIHYIVMKSPPTPGSYPQRLNQTRLWDGANVDTGGIWDPHVFDRGNASNNPSITEPLLPGSIIAVWNDHGPNASTPLEAFYAVKEGVPVIAAANWQAAARPNHLTHAQFLQAYPALEAHAPGQNLDRRIPSNSALIVEYRLSGAEKPGSPIKDLSGNGYDAHVANGMVDTPLGSKGANYTLLISAGRVNASGVLLSGPDTSFGVTAAEGGTHTLSFNSTNILYSLPGFVLDQKVGAAEIILQGTQNNTAVWVNGKSAGEFLIGIDGTSVVQPMAFVAPVQQLQRIEGFKLWDGLQDISTISGYAG</sequence>
<reference evidence="10 11" key="1">
    <citation type="journal article" date="2014" name="PLoS Genet.">
        <title>Analysis of the Phlebiopsis gigantea genome, transcriptome and secretome provides insight into its pioneer colonization strategies of wood.</title>
        <authorList>
            <person name="Hori C."/>
            <person name="Ishida T."/>
            <person name="Igarashi K."/>
            <person name="Samejima M."/>
            <person name="Suzuki H."/>
            <person name="Master E."/>
            <person name="Ferreira P."/>
            <person name="Ruiz-Duenas F.J."/>
            <person name="Held B."/>
            <person name="Canessa P."/>
            <person name="Larrondo L.F."/>
            <person name="Schmoll M."/>
            <person name="Druzhinina I.S."/>
            <person name="Kubicek C.P."/>
            <person name="Gaskell J.A."/>
            <person name="Kersten P."/>
            <person name="St John F."/>
            <person name="Glasner J."/>
            <person name="Sabat G."/>
            <person name="Splinter BonDurant S."/>
            <person name="Syed K."/>
            <person name="Yadav J."/>
            <person name="Mgbeahuruike A.C."/>
            <person name="Kovalchuk A."/>
            <person name="Asiegbu F.O."/>
            <person name="Lackner G."/>
            <person name="Hoffmeister D."/>
            <person name="Rencoret J."/>
            <person name="Gutierrez A."/>
            <person name="Sun H."/>
            <person name="Lindquist E."/>
            <person name="Barry K."/>
            <person name="Riley R."/>
            <person name="Grigoriev I.V."/>
            <person name="Henrissat B."/>
            <person name="Kues U."/>
            <person name="Berka R.M."/>
            <person name="Martinez A.T."/>
            <person name="Covert S.F."/>
            <person name="Blanchette R.A."/>
            <person name="Cullen D."/>
        </authorList>
    </citation>
    <scope>NUCLEOTIDE SEQUENCE [LARGE SCALE GENOMIC DNA]</scope>
    <source>
        <strain evidence="10 11">11061_1 CR5-6</strain>
    </source>
</reference>